<gene>
    <name evidence="3" type="ORF">TPC1_30528</name>
</gene>
<reference evidence="3" key="1">
    <citation type="submission" date="2015-07" db="EMBL/GenBank/DDBJ databases">
        <title>Adaptation to a free-living lifestyle via gene acquisitions in the diplomonad Trepomonas sp. PC1.</title>
        <authorList>
            <person name="Xu F."/>
            <person name="Jerlstrom-Hultqvist J."/>
            <person name="Kolisko M."/>
            <person name="Simpson A.G.B."/>
            <person name="Roger A.J."/>
            <person name="Svard S.G."/>
            <person name="Andersson J.O."/>
        </authorList>
    </citation>
    <scope>NUCLEOTIDE SEQUENCE</scope>
    <source>
        <strain evidence="3">PC1</strain>
    </source>
</reference>
<feature type="non-terminal residue" evidence="3">
    <location>
        <position position="1"/>
    </location>
</feature>
<dbReference type="AlphaFoldDB" id="A0A146JZN4"/>
<name>A0A146JZN4_9EUKA</name>
<sequence length="569" mass="66275">QNSLYIPAKSKQQSKKEPSIQEQFQERLNAQIQAKKAKPQLLGYEENPIKQQLQSKLQQKFMFNPKFEQNRPASNVSQTHEVVREKLNLAQSRADSIGAHLQKQSKFQGKLDSQYDELNVSKPKMDNSMLKSKYDDILNRYQQSPGLSSPHRYQMQYDSQIPQQIPIMPQTDQIQPPIPIYEQTNQLNQIQPRQTEFNTLNQQFLNLQEQVQNLNQSVSQLTQQTQFLTQQNQQLNSQNSKIQSDQTDLQTQIAELQNSDQIQLAKLEKLQKNQIITRQKLQKVNQKCKLQIQSQFDQNYKFDSLKEQFEVLNQQVVDQELKQRENLEQSQEQIIDVMADRINQFQLQLDQFKMDLEEKMSVTEKFDHLESAIEQSPQNEMKAELESEVETSKNQAFLSQTEVEKTQYAQKSFNVQSQSEVENNHFDTQKYIGSSFQEAMNNEPEISAIKRPRVQFADLSDAQSVCFAENAFKGQKSTLNSQLQQKSTTKQEMDITQLLKSIQQRESLIEKLKMSQSDLQKSQLVMEKSKGQELVLDEQYFEVPKISRSEKVIMSGLAQIQQMDQEIGK</sequence>
<organism evidence="3">
    <name type="scientific">Trepomonas sp. PC1</name>
    <dbReference type="NCBI Taxonomy" id="1076344"/>
    <lineage>
        <taxon>Eukaryota</taxon>
        <taxon>Metamonada</taxon>
        <taxon>Diplomonadida</taxon>
        <taxon>Hexamitidae</taxon>
        <taxon>Hexamitinae</taxon>
        <taxon>Trepomonas</taxon>
    </lineage>
</organism>
<dbReference type="EMBL" id="GDID01006629">
    <property type="protein sequence ID" value="JAP89977.1"/>
    <property type="molecule type" value="Transcribed_RNA"/>
</dbReference>
<proteinExistence type="predicted"/>
<evidence type="ECO:0000313" key="3">
    <source>
        <dbReference type="EMBL" id="JAP89977.1"/>
    </source>
</evidence>
<protein>
    <submittedName>
        <fullName evidence="3">Uncharacterized protein</fullName>
    </submittedName>
</protein>
<feature type="region of interest" description="Disordered" evidence="2">
    <location>
        <begin position="1"/>
        <end position="22"/>
    </location>
</feature>
<feature type="coiled-coil region" evidence="1">
    <location>
        <begin position="197"/>
        <end position="322"/>
    </location>
</feature>
<evidence type="ECO:0000256" key="1">
    <source>
        <dbReference type="SAM" id="Coils"/>
    </source>
</evidence>
<evidence type="ECO:0000256" key="2">
    <source>
        <dbReference type="SAM" id="MobiDB-lite"/>
    </source>
</evidence>
<accession>A0A146JZN4</accession>
<keyword evidence="1" id="KW-0175">Coiled coil</keyword>